<keyword evidence="6 7" id="KW-0472">Membrane</keyword>
<keyword evidence="4" id="KW-0677">Repeat</keyword>
<dbReference type="EMBL" id="JABFDB010000032">
    <property type="protein sequence ID" value="NYZ23846.1"/>
    <property type="molecule type" value="Genomic_DNA"/>
</dbReference>
<feature type="domain" description="RCK C-terminal" evidence="8">
    <location>
        <begin position="206"/>
        <end position="290"/>
    </location>
</feature>
<reference evidence="9 10" key="1">
    <citation type="submission" date="2020-05" db="EMBL/GenBank/DDBJ databases">
        <title>Azospirillum oleiclasticum sp. nov, a nitrogen-fixing and heavy crude oil-emulsifying bacterium isolated from the crude oil of Yumen Oilfield.</title>
        <authorList>
            <person name="Wu D."/>
            <person name="Cai M."/>
            <person name="Zhang X."/>
        </authorList>
    </citation>
    <scope>NUCLEOTIDE SEQUENCE [LARGE SCALE GENOMIC DNA]</scope>
    <source>
        <strain evidence="9 10">ROY-1-1-2</strain>
    </source>
</reference>
<comment type="caution">
    <text evidence="9">The sequence shown here is derived from an EMBL/GenBank/DDBJ whole genome shotgun (WGS) entry which is preliminary data.</text>
</comment>
<dbReference type="InterPro" id="IPR004680">
    <property type="entry name" value="Cit_transptr-like_dom"/>
</dbReference>
<evidence type="ECO:0000256" key="1">
    <source>
        <dbReference type="ARBA" id="ARBA00004141"/>
    </source>
</evidence>
<feature type="transmembrane region" description="Helical" evidence="7">
    <location>
        <begin position="56"/>
        <end position="75"/>
    </location>
</feature>
<evidence type="ECO:0000313" key="10">
    <source>
        <dbReference type="Proteomes" id="UP000584642"/>
    </source>
</evidence>
<keyword evidence="10" id="KW-1185">Reference proteome</keyword>
<feature type="transmembrane region" description="Helical" evidence="7">
    <location>
        <begin position="7"/>
        <end position="24"/>
    </location>
</feature>
<dbReference type="SUPFAM" id="SSF116726">
    <property type="entry name" value="TrkA C-terminal domain-like"/>
    <property type="match status" value="2"/>
</dbReference>
<evidence type="ECO:0000256" key="3">
    <source>
        <dbReference type="ARBA" id="ARBA00022692"/>
    </source>
</evidence>
<dbReference type="InterPro" id="IPR051679">
    <property type="entry name" value="DASS-Related_Transporters"/>
</dbReference>
<dbReference type="CDD" id="cd01115">
    <property type="entry name" value="SLC13_permease"/>
    <property type="match status" value="1"/>
</dbReference>
<dbReference type="RefSeq" id="WP_180285627.1">
    <property type="nucleotide sequence ID" value="NZ_JABFDB010000032.1"/>
</dbReference>
<feature type="transmembrane region" description="Helical" evidence="7">
    <location>
        <begin position="444"/>
        <end position="462"/>
    </location>
</feature>
<dbReference type="PANTHER" id="PTHR43652:SF2">
    <property type="entry name" value="BASIC AMINO ACID ANTIPORTER YFCC-RELATED"/>
    <property type="match status" value="1"/>
</dbReference>
<evidence type="ECO:0000259" key="8">
    <source>
        <dbReference type="PROSITE" id="PS51202"/>
    </source>
</evidence>
<feature type="transmembrane region" description="Helical" evidence="7">
    <location>
        <begin position="95"/>
        <end position="118"/>
    </location>
</feature>
<dbReference type="Gene3D" id="3.30.70.1450">
    <property type="entry name" value="Regulator of K+ conductance, C-terminal domain"/>
    <property type="match status" value="2"/>
</dbReference>
<feature type="transmembrane region" description="Helical" evidence="7">
    <location>
        <begin position="399"/>
        <end position="432"/>
    </location>
</feature>
<dbReference type="PROSITE" id="PS51202">
    <property type="entry name" value="RCK_C"/>
    <property type="match status" value="2"/>
</dbReference>
<evidence type="ECO:0000313" key="9">
    <source>
        <dbReference type="EMBL" id="NYZ23846.1"/>
    </source>
</evidence>
<protein>
    <submittedName>
        <fullName evidence="9">SLC13 family permease</fullName>
    </submittedName>
</protein>
<accession>A0ABX2THN2</accession>
<evidence type="ECO:0000256" key="4">
    <source>
        <dbReference type="ARBA" id="ARBA00022737"/>
    </source>
</evidence>
<evidence type="ECO:0000256" key="5">
    <source>
        <dbReference type="ARBA" id="ARBA00022989"/>
    </source>
</evidence>
<name>A0ABX2THN2_9PROT</name>
<dbReference type="PANTHER" id="PTHR43652">
    <property type="entry name" value="BASIC AMINO ACID ANTIPORTER YFCC-RELATED"/>
    <property type="match status" value="1"/>
</dbReference>
<feature type="transmembrane region" description="Helical" evidence="7">
    <location>
        <begin position="180"/>
        <end position="199"/>
    </location>
</feature>
<evidence type="ECO:0000256" key="2">
    <source>
        <dbReference type="ARBA" id="ARBA00022448"/>
    </source>
</evidence>
<gene>
    <name evidence="9" type="ORF">HND93_29445</name>
</gene>
<evidence type="ECO:0000256" key="6">
    <source>
        <dbReference type="ARBA" id="ARBA00023136"/>
    </source>
</evidence>
<feature type="transmembrane region" description="Helical" evidence="7">
    <location>
        <begin position="139"/>
        <end position="160"/>
    </location>
</feature>
<keyword evidence="5 7" id="KW-1133">Transmembrane helix</keyword>
<dbReference type="InterPro" id="IPR036721">
    <property type="entry name" value="RCK_C_sf"/>
</dbReference>
<feature type="domain" description="RCK C-terminal" evidence="8">
    <location>
        <begin position="296"/>
        <end position="382"/>
    </location>
</feature>
<keyword evidence="3 7" id="KW-0812">Transmembrane</keyword>
<dbReference type="Proteomes" id="UP000584642">
    <property type="component" value="Unassembled WGS sequence"/>
</dbReference>
<dbReference type="Pfam" id="PF03600">
    <property type="entry name" value="CitMHS"/>
    <property type="match status" value="1"/>
</dbReference>
<feature type="transmembrane region" description="Helical" evidence="7">
    <location>
        <begin position="504"/>
        <end position="522"/>
    </location>
</feature>
<dbReference type="Pfam" id="PF02080">
    <property type="entry name" value="TrkA_C"/>
    <property type="match status" value="2"/>
</dbReference>
<dbReference type="InterPro" id="IPR006037">
    <property type="entry name" value="RCK_C"/>
</dbReference>
<feature type="transmembrane region" description="Helical" evidence="7">
    <location>
        <begin position="30"/>
        <end position="49"/>
    </location>
</feature>
<organism evidence="9 10">
    <name type="scientific">Azospirillum oleiclasticum</name>
    <dbReference type="NCBI Taxonomy" id="2735135"/>
    <lineage>
        <taxon>Bacteria</taxon>
        <taxon>Pseudomonadati</taxon>
        <taxon>Pseudomonadota</taxon>
        <taxon>Alphaproteobacteria</taxon>
        <taxon>Rhodospirillales</taxon>
        <taxon>Azospirillaceae</taxon>
        <taxon>Azospirillum</taxon>
    </lineage>
</organism>
<sequence>MTLPQILAFTIIGAVVALLIWDRLRYDLVGMLALVAAMAVGIVEPADAFRGFSDDIVIIVGSALVVSAGVGRSGVVETLMRPLSSRLRTSWAQVGVLAACVTVLSAIIKNIGALAIFMPIALQTARRTGTPASRLLMPMAFGSLLGGLITLIGTSPNIIVSRMREQLLGEPFRMFDFAPVGLTLAAAGVAFLTVGWRLLPKDRASSSGQPDFSIDDFTSEVRLPAGSPFVGKTVFELEEAGEGEVTVAAIIRERYRRYVPSGHWVLFEDDILVLEADTQALGRFVDRAGLALVPAKELEGTANEDDVVVVEAVVGQRSPLIGNTVADLRLREGYGVNLLALSRRGKPIRQRLRRVRFRFGDLVVLQMLAADVNATLADLGCLPLAGRDLPLGRPQKRRLALGILAATVVLIATGTIPVTPAFFGAAVAMMAFRVLSPKEAYDAVEWPILILLGSLIPVSEALRTTGGTELLAGWLSVAAHGLPPIGALALMLVAAMAVTPFLNNAATVLVMAPIAASLAGHLGLSPDPFLMAVAVGAGCDFLTPIGHQCNTLVMGPGGYRFGDYWRLGLPLSLLVVVLGTVAIALVWPLAPHAG</sequence>
<evidence type="ECO:0000256" key="7">
    <source>
        <dbReference type="SAM" id="Phobius"/>
    </source>
</evidence>
<comment type="subcellular location">
    <subcellularLocation>
        <location evidence="1">Membrane</location>
        <topology evidence="1">Multi-pass membrane protein</topology>
    </subcellularLocation>
</comment>
<keyword evidence="2" id="KW-0813">Transport</keyword>
<feature type="transmembrane region" description="Helical" evidence="7">
    <location>
        <begin position="567"/>
        <end position="590"/>
    </location>
</feature>
<feature type="transmembrane region" description="Helical" evidence="7">
    <location>
        <begin position="474"/>
        <end position="498"/>
    </location>
</feature>
<proteinExistence type="predicted"/>